<proteinExistence type="predicted"/>
<dbReference type="RefSeq" id="WP_092735532.1">
    <property type="nucleotide sequence ID" value="NZ_FNAS01000001.1"/>
</dbReference>
<keyword evidence="1" id="KW-0732">Signal</keyword>
<evidence type="ECO:0000259" key="2">
    <source>
        <dbReference type="Pfam" id="PF18942"/>
    </source>
</evidence>
<reference evidence="3 4" key="1">
    <citation type="submission" date="2016-10" db="EMBL/GenBank/DDBJ databases">
        <authorList>
            <person name="de Groot N.N."/>
        </authorList>
    </citation>
    <scope>NUCLEOTIDE SEQUENCE [LARGE SCALE GENOMIC DNA]</scope>
    <source>
        <strain evidence="3 4">DSM 24015</strain>
    </source>
</reference>
<keyword evidence="4" id="KW-1185">Reference proteome</keyword>
<gene>
    <name evidence="3" type="ORF">SAMN05421544_10179</name>
</gene>
<feature type="chain" id="PRO_5011620396" description="DUF5689 domain-containing protein" evidence="1">
    <location>
        <begin position="22"/>
        <end position="477"/>
    </location>
</feature>
<protein>
    <recommendedName>
        <fullName evidence="2">DUF5689 domain-containing protein</fullName>
    </recommendedName>
</protein>
<evidence type="ECO:0000313" key="4">
    <source>
        <dbReference type="Proteomes" id="UP000198517"/>
    </source>
</evidence>
<dbReference type="NCBIfam" id="NF038128">
    <property type="entry name" value="choice_anch_J"/>
    <property type="match status" value="1"/>
</dbReference>
<evidence type="ECO:0000256" key="1">
    <source>
        <dbReference type="SAM" id="SignalP"/>
    </source>
</evidence>
<sequence>MKTTSYLKISLLSLMTMGALASCVKSDDFDTPNFKGTDRFDVPNSTISDVKAKAPSDYKNTYFFPKGAGQENVIFDGYVVSSDEQGNFYKTLVIQDKPIGATAGIQVAVNKGFLYTDFPIGAHIRVMANGLTVGQDRGVIKLGYGTPTGQIPQSQISEFLSGVNAVNHMDVATIVPKVYDNLKDALTDNNINTLVTIKNVEFKDADGKLTYADYLQKATADRIIVDKDGNEAVVRNSGYARFAGTVLPTGSGEITVVVSKYQTKDTVWQLYINSLQDVKFTDERFTLSKDTPQGTILGGDKLEYKTSFVQNFDDLKVEDSKNKNYNIKDGRFINYLESGNKFWTSGYFSKTKERYLMAQAFKTTSEAPVVTYFMIPAEFTGSNKISFQTKDGYNKGDVLKVYYTTKYQPGKELKDTDLVDITNQFQISSGNTSGYAKDWVNSGEYKVPTSGRGFIVFAYKGSKTVTTTIQVDNVTLQ</sequence>
<feature type="signal peptide" evidence="1">
    <location>
        <begin position="1"/>
        <end position="21"/>
    </location>
</feature>
<dbReference type="Pfam" id="PF18942">
    <property type="entry name" value="DUF5689"/>
    <property type="match status" value="1"/>
</dbReference>
<dbReference type="OrthoDB" id="1492759at2"/>
<name>A0A1G6YBP2_9FLAO</name>
<dbReference type="AlphaFoldDB" id="A0A1G6YBP2"/>
<accession>A0A1G6YBP2</accession>
<dbReference type="Proteomes" id="UP000198517">
    <property type="component" value="Unassembled WGS sequence"/>
</dbReference>
<feature type="domain" description="DUF5689" evidence="2">
    <location>
        <begin position="44"/>
        <end position="278"/>
    </location>
</feature>
<dbReference type="InterPro" id="IPR043744">
    <property type="entry name" value="DUF5689"/>
</dbReference>
<dbReference type="STRING" id="1071918.SAMN05421544_10179"/>
<organism evidence="3 4">
    <name type="scientific">Riemerella columbipharyngis</name>
    <dbReference type="NCBI Taxonomy" id="1071918"/>
    <lineage>
        <taxon>Bacteria</taxon>
        <taxon>Pseudomonadati</taxon>
        <taxon>Bacteroidota</taxon>
        <taxon>Flavobacteriia</taxon>
        <taxon>Flavobacteriales</taxon>
        <taxon>Weeksellaceae</taxon>
        <taxon>Riemerella</taxon>
    </lineage>
</organism>
<dbReference type="PROSITE" id="PS51257">
    <property type="entry name" value="PROKAR_LIPOPROTEIN"/>
    <property type="match status" value="1"/>
</dbReference>
<evidence type="ECO:0000313" key="3">
    <source>
        <dbReference type="EMBL" id="SDD87016.1"/>
    </source>
</evidence>
<dbReference type="EMBL" id="FNAS01000001">
    <property type="protein sequence ID" value="SDD87016.1"/>
    <property type="molecule type" value="Genomic_DNA"/>
</dbReference>